<name>A0ABW2BM23_9HYPH</name>
<sequence>MAIHGFADDATEAVFHGRHPKGMPASILITARRKLRQIDAAATLDDLRAPPGNRLHPLGKDRAGQHAIRINDQFRVCFRWTEMGPAEVEIVDYH</sequence>
<gene>
    <name evidence="1" type="ORF">ACFQE0_19020</name>
</gene>
<comment type="caution">
    <text evidence="1">The sequence shown here is derived from an EMBL/GenBank/DDBJ whole genome shotgun (WGS) entry which is preliminary data.</text>
</comment>
<dbReference type="EMBL" id="JBHSWN010000001">
    <property type="protein sequence ID" value="MFC6791518.1"/>
    <property type="molecule type" value="Genomic_DNA"/>
</dbReference>
<dbReference type="PANTHER" id="PTHR40266">
    <property type="entry name" value="TOXIN HIGB-1"/>
    <property type="match status" value="1"/>
</dbReference>
<dbReference type="SUPFAM" id="SSF143011">
    <property type="entry name" value="RelE-like"/>
    <property type="match status" value="1"/>
</dbReference>
<dbReference type="InterPro" id="IPR007711">
    <property type="entry name" value="HigB-1"/>
</dbReference>
<accession>A0ABW2BM23</accession>
<proteinExistence type="predicted"/>
<protein>
    <submittedName>
        <fullName evidence="1">Type II toxin-antitoxin system RelE/ParE family toxin</fullName>
    </submittedName>
</protein>
<dbReference type="Gene3D" id="3.30.2310.20">
    <property type="entry name" value="RelE-like"/>
    <property type="match status" value="1"/>
</dbReference>
<dbReference type="PANTHER" id="PTHR40266:SF2">
    <property type="entry name" value="TOXIN HIGB-1"/>
    <property type="match status" value="1"/>
</dbReference>
<dbReference type="Pfam" id="PF05015">
    <property type="entry name" value="HigB-like_toxin"/>
    <property type="match status" value="1"/>
</dbReference>
<dbReference type="InterPro" id="IPR035093">
    <property type="entry name" value="RelE/ParE_toxin_dom_sf"/>
</dbReference>
<evidence type="ECO:0000313" key="2">
    <source>
        <dbReference type="Proteomes" id="UP001596292"/>
    </source>
</evidence>
<keyword evidence="2" id="KW-1185">Reference proteome</keyword>
<dbReference type="Proteomes" id="UP001596292">
    <property type="component" value="Unassembled WGS sequence"/>
</dbReference>
<reference evidence="2" key="1">
    <citation type="journal article" date="2019" name="Int. J. Syst. Evol. Microbiol.">
        <title>The Global Catalogue of Microorganisms (GCM) 10K type strain sequencing project: providing services to taxonomists for standard genome sequencing and annotation.</title>
        <authorList>
            <consortium name="The Broad Institute Genomics Platform"/>
            <consortium name="The Broad Institute Genome Sequencing Center for Infectious Disease"/>
            <person name="Wu L."/>
            <person name="Ma J."/>
        </authorList>
    </citation>
    <scope>NUCLEOTIDE SEQUENCE [LARGE SCALE GENOMIC DNA]</scope>
    <source>
        <strain evidence="2">CCUG 48316</strain>
    </source>
</reference>
<organism evidence="1 2">
    <name type="scientific">Methylobacterium komagatae</name>
    <dbReference type="NCBI Taxonomy" id="374425"/>
    <lineage>
        <taxon>Bacteria</taxon>
        <taxon>Pseudomonadati</taxon>
        <taxon>Pseudomonadota</taxon>
        <taxon>Alphaproteobacteria</taxon>
        <taxon>Hyphomicrobiales</taxon>
        <taxon>Methylobacteriaceae</taxon>
        <taxon>Methylobacterium</taxon>
    </lineage>
</organism>
<evidence type="ECO:0000313" key="1">
    <source>
        <dbReference type="EMBL" id="MFC6791518.1"/>
    </source>
</evidence>